<keyword evidence="6 9" id="KW-0663">Pyridoxal phosphate</keyword>
<evidence type="ECO:0000256" key="6">
    <source>
        <dbReference type="ARBA" id="ARBA00022898"/>
    </source>
</evidence>
<evidence type="ECO:0000313" key="12">
    <source>
        <dbReference type="EMBL" id="EPR35119.1"/>
    </source>
</evidence>
<feature type="modified residue" description="N6-(pyridoxal phosphate)lysine" evidence="9">
    <location>
        <position position="709"/>
    </location>
</feature>
<dbReference type="GO" id="GO:0008184">
    <property type="term" value="F:glycogen phosphorylase activity"/>
    <property type="evidence" value="ECO:0007669"/>
    <property type="project" value="InterPro"/>
</dbReference>
<dbReference type="Pfam" id="PF00343">
    <property type="entry name" value="Phosphorylase"/>
    <property type="match status" value="1"/>
</dbReference>
<dbReference type="eggNOG" id="COG0058">
    <property type="taxonomic scope" value="Bacteria"/>
</dbReference>
<dbReference type="STRING" id="1121439.dsat_2482"/>
<evidence type="ECO:0000313" key="13">
    <source>
        <dbReference type="Proteomes" id="UP000014975"/>
    </source>
</evidence>
<dbReference type="FunFam" id="3.40.50.2000:FF:000002">
    <property type="entry name" value="Alpha-1,4 glucan phosphorylase"/>
    <property type="match status" value="1"/>
</dbReference>
<evidence type="ECO:0000256" key="1">
    <source>
        <dbReference type="ARBA" id="ARBA00001275"/>
    </source>
</evidence>
<dbReference type="NCBIfam" id="TIGR02093">
    <property type="entry name" value="P_ylase"/>
    <property type="match status" value="1"/>
</dbReference>
<dbReference type="SUPFAM" id="SSF53756">
    <property type="entry name" value="UDP-Glycosyltransferase/glycogen phosphorylase"/>
    <property type="match status" value="1"/>
</dbReference>
<dbReference type="OrthoDB" id="7229284at2"/>
<comment type="catalytic activity">
    <reaction evidence="1 10">
        <text>[(1-&gt;4)-alpha-D-glucosyl](n) + phosphate = [(1-&gt;4)-alpha-D-glucosyl](n-1) + alpha-D-glucose 1-phosphate</text>
        <dbReference type="Rhea" id="RHEA:41732"/>
        <dbReference type="Rhea" id="RHEA-COMP:9584"/>
        <dbReference type="Rhea" id="RHEA-COMP:9586"/>
        <dbReference type="ChEBI" id="CHEBI:15444"/>
        <dbReference type="ChEBI" id="CHEBI:43474"/>
        <dbReference type="ChEBI" id="CHEBI:58601"/>
        <dbReference type="EC" id="2.4.1.1"/>
    </reaction>
</comment>
<evidence type="ECO:0000256" key="8">
    <source>
        <dbReference type="ARBA" id="ARBA00025174"/>
    </source>
</evidence>
<evidence type="ECO:0000256" key="10">
    <source>
        <dbReference type="RuleBase" id="RU000587"/>
    </source>
</evidence>
<evidence type="ECO:0000256" key="7">
    <source>
        <dbReference type="ARBA" id="ARBA00023277"/>
    </source>
</evidence>
<dbReference type="EMBL" id="ATHI01000005">
    <property type="protein sequence ID" value="EPR35119.1"/>
    <property type="molecule type" value="Genomic_DNA"/>
</dbReference>
<evidence type="ECO:0000256" key="5">
    <source>
        <dbReference type="ARBA" id="ARBA00022679"/>
    </source>
</evidence>
<dbReference type="InterPro" id="IPR011833">
    <property type="entry name" value="Glycg_phsphrylas"/>
</dbReference>
<evidence type="ECO:0000256" key="3">
    <source>
        <dbReference type="ARBA" id="ARBA00006047"/>
    </source>
</evidence>
<keyword evidence="13" id="KW-1185">Reference proteome</keyword>
<dbReference type="PATRIC" id="fig|1121439.3.peg.879"/>
<dbReference type="Proteomes" id="UP000014975">
    <property type="component" value="Unassembled WGS sequence"/>
</dbReference>
<dbReference type="PIRSF" id="PIRSF000460">
    <property type="entry name" value="Pprylas_GlgP"/>
    <property type="match status" value="1"/>
</dbReference>
<dbReference type="RefSeq" id="WP_020886368.1">
    <property type="nucleotide sequence ID" value="NZ_ATHI01000005.1"/>
</dbReference>
<feature type="region of interest" description="Disordered" evidence="11">
    <location>
        <begin position="1"/>
        <end position="37"/>
    </location>
</feature>
<comment type="cofactor">
    <cofactor evidence="2 10">
        <name>pyridoxal 5'-phosphate</name>
        <dbReference type="ChEBI" id="CHEBI:597326"/>
    </cofactor>
</comment>
<dbReference type="GO" id="GO:0005737">
    <property type="term" value="C:cytoplasm"/>
    <property type="evidence" value="ECO:0007669"/>
    <property type="project" value="TreeGrafter"/>
</dbReference>
<evidence type="ECO:0000256" key="11">
    <source>
        <dbReference type="SAM" id="MobiDB-lite"/>
    </source>
</evidence>
<dbReference type="PANTHER" id="PTHR11468:SF3">
    <property type="entry name" value="GLYCOGEN PHOSPHORYLASE, LIVER FORM"/>
    <property type="match status" value="1"/>
</dbReference>
<evidence type="ECO:0000256" key="9">
    <source>
        <dbReference type="PIRSR" id="PIRSR000460-1"/>
    </source>
</evidence>
<dbReference type="GO" id="GO:0030170">
    <property type="term" value="F:pyridoxal phosphate binding"/>
    <property type="evidence" value="ECO:0007669"/>
    <property type="project" value="InterPro"/>
</dbReference>
<sequence length="864" mass="97121">MADKKTAPKKPAAKTAPKATSRAGEKKKSEAGPAPRIQPTKRLVDSLCYTAAAPESEKIAADLRRHVTVTLGNDFDRPSAYTYSQGLSYAVRDRLIDQWIKTQRSMYENGTKRVYYLSLEFLPGRFLANSILNLGIEEDVEAALKGTRLTLADLEEQEAEPGLGNGGLGRLASCYLDSMATLGIPGYGYGISYAYGIFRQDIEDGRQVEKADNWLHYGTPWGFQRTKHLYSVHFGGYVRPYTDHEGNTRFHWVAEQRLKAMALDIMVPGYKNGYATNMRLWVAKADKAFDLQFFNSGDYIGALENKIMSEKISMVLYPDDTEMAGKELRLKQQYFFVSATMQDIVRRFRKKGVPWTDLPKYVAVQLNETHPAIAIPELMRMLVDGEHMDWDDAWATCVRTFAYTNHTVLPEALEKWPAELMERLLPRHMQIIYEINRRFLQEVAMRFTGDTERLRRMSLIEEGEDKQVRMAFLAIIGSHTVNGVAALHSELITKTIFRDFFEMYPERFTNITNGVTPRRFLAQCNKPLARLITEAVGDGWQTHLDRIKGLAPLAEDAAFRESWLDIRKANKQALGSLVSDLCGVRPDPESLFDVQVKRIHEYKRQLLNCLHLITLLNRLRDNPGLEMTPRTVLFAGKAAPGYAMAKLIIRLISSVAYAVNTDPAVGGRLRAAFLPNYSVSQAEHIIPACDLSEQISTAGMEASGTGNMKFALNGALTIGTYDGANIEILEEVGAENFFLFGLRVEDVLEKRRGGYDPRAVCTEHPELARAIGMIATGYFSPGEPDLYAPIVRSLLDGGDFFMVMADYADYVRTQDEAARVFADPHEWAKRSILNTAGMGKFSSDRSIMEYATRIWGVTPLALDT</sequence>
<dbReference type="AlphaFoldDB" id="S7UMD9"/>
<comment type="function">
    <text evidence="8">Phosphorylase is an important allosteric enzyme in carbohydrate metabolism. Enzymes from different sources differ in their regulatory mechanisms and in their natural substrates. However, all known phosphorylases share catalytic and structural properties.</text>
</comment>
<dbReference type="Gene3D" id="3.40.50.2000">
    <property type="entry name" value="Glycogen Phosphorylase B"/>
    <property type="match status" value="2"/>
</dbReference>
<comment type="caution">
    <text evidence="12">The sequence shown here is derived from an EMBL/GenBank/DDBJ whole genome shotgun (WGS) entry which is preliminary data.</text>
</comment>
<dbReference type="PANTHER" id="PTHR11468">
    <property type="entry name" value="GLYCOGEN PHOSPHORYLASE"/>
    <property type="match status" value="1"/>
</dbReference>
<dbReference type="GO" id="GO:0005980">
    <property type="term" value="P:glycogen catabolic process"/>
    <property type="evidence" value="ECO:0007669"/>
    <property type="project" value="TreeGrafter"/>
</dbReference>
<dbReference type="InterPro" id="IPR000811">
    <property type="entry name" value="Glyco_trans_35"/>
</dbReference>
<comment type="function">
    <text evidence="10">Allosteric enzyme that catalyzes the rate-limiting step in glycogen catabolism, the phosphorolytic cleavage of glycogen to produce glucose-1-phosphate, and plays a central role in maintaining cellular and organismal glucose homeostasis.</text>
</comment>
<organism evidence="12 13">
    <name type="scientific">Alkalidesulfovibrio alkalitolerans DSM 16529</name>
    <dbReference type="NCBI Taxonomy" id="1121439"/>
    <lineage>
        <taxon>Bacteria</taxon>
        <taxon>Pseudomonadati</taxon>
        <taxon>Thermodesulfobacteriota</taxon>
        <taxon>Desulfovibrionia</taxon>
        <taxon>Desulfovibrionales</taxon>
        <taxon>Desulfovibrionaceae</taxon>
        <taxon>Alkalidesulfovibrio</taxon>
    </lineage>
</organism>
<gene>
    <name evidence="12" type="ORF">dsat_2482</name>
</gene>
<comment type="similarity">
    <text evidence="3 10">Belongs to the glycogen phosphorylase family.</text>
</comment>
<reference evidence="12 13" key="1">
    <citation type="journal article" date="2013" name="Genome Announc.">
        <title>Draft genome sequences for three mercury-methylating, sulfate-reducing bacteria.</title>
        <authorList>
            <person name="Brown S.D."/>
            <person name="Hurt R.A.Jr."/>
            <person name="Gilmour C.C."/>
            <person name="Elias D.A."/>
        </authorList>
    </citation>
    <scope>NUCLEOTIDE SEQUENCE [LARGE SCALE GENOMIC DNA]</scope>
    <source>
        <strain evidence="12 13">DSM 16529</strain>
    </source>
</reference>
<dbReference type="PROSITE" id="PS00102">
    <property type="entry name" value="PHOSPHORYLASE"/>
    <property type="match status" value="1"/>
</dbReference>
<keyword evidence="5 10" id="KW-0808">Transferase</keyword>
<proteinExistence type="inferred from homology"/>
<keyword evidence="7 10" id="KW-0119">Carbohydrate metabolism</keyword>
<keyword evidence="4 10" id="KW-0328">Glycosyltransferase</keyword>
<evidence type="ECO:0000256" key="4">
    <source>
        <dbReference type="ARBA" id="ARBA00022676"/>
    </source>
</evidence>
<dbReference type="EC" id="2.4.1.1" evidence="10"/>
<dbReference type="CDD" id="cd04300">
    <property type="entry name" value="GT35_Glycogen_Phosphorylase"/>
    <property type="match status" value="1"/>
</dbReference>
<dbReference type="InterPro" id="IPR035090">
    <property type="entry name" value="Pyridoxal_P_attach_site"/>
</dbReference>
<accession>S7UMD9</accession>
<protein>
    <recommendedName>
        <fullName evidence="10">Alpha-1,4 glucan phosphorylase</fullName>
        <ecNumber evidence="10">2.4.1.1</ecNumber>
    </recommendedName>
</protein>
<evidence type="ECO:0000256" key="2">
    <source>
        <dbReference type="ARBA" id="ARBA00001933"/>
    </source>
</evidence>
<name>S7UMD9_9BACT</name>